<keyword evidence="11" id="KW-1185">Reference proteome</keyword>
<accession>A0ABT7MMH7</accession>
<keyword evidence="7" id="KW-0829">Tyrosine-protein kinase</keyword>
<evidence type="ECO:0000256" key="3">
    <source>
        <dbReference type="ARBA" id="ARBA00022679"/>
    </source>
</evidence>
<dbReference type="Pfam" id="PF13614">
    <property type="entry name" value="AAA_31"/>
    <property type="match status" value="1"/>
</dbReference>
<dbReference type="NCBIfam" id="TIGR01007">
    <property type="entry name" value="eps_fam"/>
    <property type="match status" value="1"/>
</dbReference>
<comment type="catalytic activity">
    <reaction evidence="8">
        <text>L-tyrosyl-[protein] + ATP = O-phospho-L-tyrosyl-[protein] + ADP + H(+)</text>
        <dbReference type="Rhea" id="RHEA:10596"/>
        <dbReference type="Rhea" id="RHEA-COMP:10136"/>
        <dbReference type="Rhea" id="RHEA-COMP:20101"/>
        <dbReference type="ChEBI" id="CHEBI:15378"/>
        <dbReference type="ChEBI" id="CHEBI:30616"/>
        <dbReference type="ChEBI" id="CHEBI:46858"/>
        <dbReference type="ChEBI" id="CHEBI:61978"/>
        <dbReference type="ChEBI" id="CHEBI:456216"/>
        <dbReference type="EC" id="2.7.10.2"/>
    </reaction>
</comment>
<dbReference type="SUPFAM" id="SSF52540">
    <property type="entry name" value="P-loop containing nucleoside triphosphate hydrolases"/>
    <property type="match status" value="1"/>
</dbReference>
<keyword evidence="4" id="KW-0547">Nucleotide-binding</keyword>
<dbReference type="Proteomes" id="UP001230807">
    <property type="component" value="Unassembled WGS sequence"/>
</dbReference>
<keyword evidence="6" id="KW-0067">ATP-binding</keyword>
<evidence type="ECO:0000313" key="10">
    <source>
        <dbReference type="EMBL" id="MDL5376398.1"/>
    </source>
</evidence>
<dbReference type="GO" id="GO:0004715">
    <property type="term" value="F:non-membrane spanning protein tyrosine kinase activity"/>
    <property type="evidence" value="ECO:0007669"/>
    <property type="project" value="UniProtKB-EC"/>
</dbReference>
<comment type="similarity">
    <text evidence="1">Belongs to the CpsD/CapB family.</text>
</comment>
<feature type="domain" description="AAA" evidence="9">
    <location>
        <begin position="49"/>
        <end position="189"/>
    </location>
</feature>
<dbReference type="RefSeq" id="WP_214718244.1">
    <property type="nucleotide sequence ID" value="NZ_CP183077.1"/>
</dbReference>
<dbReference type="InterPro" id="IPR027417">
    <property type="entry name" value="P-loop_NTPase"/>
</dbReference>
<evidence type="ECO:0000259" key="9">
    <source>
        <dbReference type="Pfam" id="PF13614"/>
    </source>
</evidence>
<keyword evidence="5 10" id="KW-0418">Kinase</keyword>
<comment type="caution">
    <text evidence="10">The sequence shown here is derived from an EMBL/GenBank/DDBJ whole genome shotgun (WGS) entry which is preliminary data.</text>
</comment>
<proteinExistence type="inferred from homology"/>
<reference evidence="10 11" key="1">
    <citation type="submission" date="2023-06" db="EMBL/GenBank/DDBJ databases">
        <title>Influencing factors and mechanism of Cr(VI) reduction by facultative anaerobic Exiguobacterium sp. PY14.</title>
        <authorList>
            <person name="Zou L."/>
        </authorList>
    </citation>
    <scope>NUCLEOTIDE SEQUENCE [LARGE SCALE GENOMIC DNA]</scope>
    <source>
        <strain evidence="10 11">PY14</strain>
    </source>
</reference>
<evidence type="ECO:0000313" key="11">
    <source>
        <dbReference type="Proteomes" id="UP001230807"/>
    </source>
</evidence>
<evidence type="ECO:0000256" key="4">
    <source>
        <dbReference type="ARBA" id="ARBA00022741"/>
    </source>
</evidence>
<evidence type="ECO:0000256" key="5">
    <source>
        <dbReference type="ARBA" id="ARBA00022777"/>
    </source>
</evidence>
<name>A0ABT7MMH7_9BACL</name>
<evidence type="ECO:0000256" key="1">
    <source>
        <dbReference type="ARBA" id="ARBA00007316"/>
    </source>
</evidence>
<dbReference type="EC" id="2.7.10.2" evidence="2"/>
<dbReference type="Gene3D" id="3.40.50.300">
    <property type="entry name" value="P-loop containing nucleotide triphosphate hydrolases"/>
    <property type="match status" value="1"/>
</dbReference>
<dbReference type="InterPro" id="IPR025669">
    <property type="entry name" value="AAA_dom"/>
</dbReference>
<gene>
    <name evidence="10" type="ORF">QR695_05200</name>
</gene>
<evidence type="ECO:0000256" key="6">
    <source>
        <dbReference type="ARBA" id="ARBA00022840"/>
    </source>
</evidence>
<keyword evidence="3 10" id="KW-0808">Transferase</keyword>
<evidence type="ECO:0000256" key="7">
    <source>
        <dbReference type="ARBA" id="ARBA00023137"/>
    </source>
</evidence>
<dbReference type="InterPro" id="IPR050445">
    <property type="entry name" value="Bact_polysacc_biosynth/exp"/>
</dbReference>
<dbReference type="CDD" id="cd05387">
    <property type="entry name" value="BY-kinase"/>
    <property type="match status" value="1"/>
</dbReference>
<dbReference type="PANTHER" id="PTHR32309">
    <property type="entry name" value="TYROSINE-PROTEIN KINASE"/>
    <property type="match status" value="1"/>
</dbReference>
<dbReference type="InterPro" id="IPR005702">
    <property type="entry name" value="Wzc-like_C"/>
</dbReference>
<protein>
    <recommendedName>
        <fullName evidence="2">non-specific protein-tyrosine kinase</fullName>
        <ecNumber evidence="2">2.7.10.2</ecNumber>
    </recommendedName>
</protein>
<sequence>MFHLSKKQDKHRDSGRRLITLANPKSPIAEQYRTIRTNLQFTALGATLQTIVVTSASPGEGKSTTASNLAIVYAQLGKRVLLMDCDMRKPTVHFTFQLSGQTGMSTVLAKRTTFDRSVQMTKVPKLHLLAAGPIPPNPSELLASPMMKQLLDEVKEKYDLIILDAPPLMHVADSRLLASETDGTILVVGCDNSNRDLVLKAKEQLVLSGAHMLGIVMNKRERGGKDAYYAYTYE</sequence>
<evidence type="ECO:0000256" key="8">
    <source>
        <dbReference type="ARBA" id="ARBA00051245"/>
    </source>
</evidence>
<organism evidence="10 11">
    <name type="scientific">Exiguobacterium mexicanum</name>
    <dbReference type="NCBI Taxonomy" id="340146"/>
    <lineage>
        <taxon>Bacteria</taxon>
        <taxon>Bacillati</taxon>
        <taxon>Bacillota</taxon>
        <taxon>Bacilli</taxon>
        <taxon>Bacillales</taxon>
        <taxon>Bacillales Family XII. Incertae Sedis</taxon>
        <taxon>Exiguobacterium</taxon>
    </lineage>
</organism>
<evidence type="ECO:0000256" key="2">
    <source>
        <dbReference type="ARBA" id="ARBA00011903"/>
    </source>
</evidence>
<dbReference type="EMBL" id="JASWER010000003">
    <property type="protein sequence ID" value="MDL5376398.1"/>
    <property type="molecule type" value="Genomic_DNA"/>
</dbReference>
<dbReference type="PANTHER" id="PTHR32309:SF13">
    <property type="entry name" value="FERRIC ENTEROBACTIN TRANSPORT PROTEIN FEPE"/>
    <property type="match status" value="1"/>
</dbReference>